<dbReference type="SUPFAM" id="SSF52833">
    <property type="entry name" value="Thioredoxin-like"/>
    <property type="match status" value="1"/>
</dbReference>
<dbReference type="PANTHER" id="PTHR32234">
    <property type="entry name" value="THIOL:DISULFIDE INTERCHANGE PROTEIN DSBD"/>
    <property type="match status" value="1"/>
</dbReference>
<evidence type="ECO:0000313" key="4">
    <source>
        <dbReference type="EMBL" id="RXK86775.1"/>
    </source>
</evidence>
<dbReference type="OrthoDB" id="120730at2"/>
<dbReference type="PROSITE" id="PS51352">
    <property type="entry name" value="THIOREDOXIN_2"/>
    <property type="match status" value="1"/>
</dbReference>
<gene>
    <name evidence="4" type="ORF">ESB13_08245</name>
</gene>
<dbReference type="EMBL" id="SDHZ01000001">
    <property type="protein sequence ID" value="RXK86775.1"/>
    <property type="molecule type" value="Genomic_DNA"/>
</dbReference>
<keyword evidence="1" id="KW-0676">Redox-active center</keyword>
<dbReference type="Gene3D" id="3.40.30.10">
    <property type="entry name" value="Glutaredoxin"/>
    <property type="match status" value="1"/>
</dbReference>
<organism evidence="4 5">
    <name type="scientific">Filimonas effusa</name>
    <dbReference type="NCBI Taxonomy" id="2508721"/>
    <lineage>
        <taxon>Bacteria</taxon>
        <taxon>Pseudomonadati</taxon>
        <taxon>Bacteroidota</taxon>
        <taxon>Chitinophagia</taxon>
        <taxon>Chitinophagales</taxon>
        <taxon>Chitinophagaceae</taxon>
        <taxon>Filimonas</taxon>
    </lineage>
</organism>
<name>A0A4Q1DD32_9BACT</name>
<evidence type="ECO:0000256" key="2">
    <source>
        <dbReference type="SAM" id="SignalP"/>
    </source>
</evidence>
<dbReference type="Pfam" id="PF00085">
    <property type="entry name" value="Thioredoxin"/>
    <property type="match status" value="1"/>
</dbReference>
<feature type="signal peptide" evidence="2">
    <location>
        <begin position="1"/>
        <end position="20"/>
    </location>
</feature>
<sequence>MKMVLVSLLLCIVFVTNGFSQDKGVDFQHISLAEALTKIGADQKNQKLVFVDCYTSWCVPCAEMARTIFPEKSCGDFMNPRFVSIKLDMEKKGEGTEVSKKYAITAYPTFLILNAKGEEVNRVVGGAKTVDDFLKKLQAALQEENSLKNLKNAFETEKSMATGLPYMKALIDRSMDPSKVFNVLFDSLSDAYRFNEEYLRIVFSTIRFGDTLFKKIMLEKPRIDRAIGAGVVNRMLYDMVRGHMYCIANEVGDRYNVHYTPQEVEMIAYTMALLNLPLDEAQTHIFRIALYVVNKDMDGMIDYYKRYIGKLSPSEAYKVILESVLSSKIPRLNEAQKKAVKEYFELSAKAFSYEAKQYQQRAEMVK</sequence>
<proteinExistence type="predicted"/>
<evidence type="ECO:0000313" key="5">
    <source>
        <dbReference type="Proteomes" id="UP000290545"/>
    </source>
</evidence>
<dbReference type="GO" id="GO:0045454">
    <property type="term" value="P:cell redox homeostasis"/>
    <property type="evidence" value="ECO:0007669"/>
    <property type="project" value="TreeGrafter"/>
</dbReference>
<dbReference type="RefSeq" id="WP_129002523.1">
    <property type="nucleotide sequence ID" value="NZ_SDHZ01000001.1"/>
</dbReference>
<evidence type="ECO:0000259" key="3">
    <source>
        <dbReference type="PROSITE" id="PS51352"/>
    </source>
</evidence>
<feature type="chain" id="PRO_5020650643" evidence="2">
    <location>
        <begin position="21"/>
        <end position="366"/>
    </location>
</feature>
<keyword evidence="2" id="KW-0732">Signal</keyword>
<dbReference type="Proteomes" id="UP000290545">
    <property type="component" value="Unassembled WGS sequence"/>
</dbReference>
<dbReference type="PANTHER" id="PTHR32234:SF0">
    <property type="entry name" value="THIOL:DISULFIDE INTERCHANGE PROTEIN DSBD"/>
    <property type="match status" value="1"/>
</dbReference>
<dbReference type="InterPro" id="IPR017937">
    <property type="entry name" value="Thioredoxin_CS"/>
</dbReference>
<dbReference type="InterPro" id="IPR036249">
    <property type="entry name" value="Thioredoxin-like_sf"/>
</dbReference>
<dbReference type="PROSITE" id="PS00194">
    <property type="entry name" value="THIOREDOXIN_1"/>
    <property type="match status" value="1"/>
</dbReference>
<dbReference type="CDD" id="cd02947">
    <property type="entry name" value="TRX_family"/>
    <property type="match status" value="1"/>
</dbReference>
<comment type="caution">
    <text evidence="4">The sequence shown here is derived from an EMBL/GenBank/DDBJ whole genome shotgun (WGS) entry which is preliminary data.</text>
</comment>
<feature type="domain" description="Thioredoxin" evidence="3">
    <location>
        <begin position="10"/>
        <end position="142"/>
    </location>
</feature>
<dbReference type="InterPro" id="IPR013766">
    <property type="entry name" value="Thioredoxin_domain"/>
</dbReference>
<dbReference type="AlphaFoldDB" id="A0A4Q1DD32"/>
<protein>
    <submittedName>
        <fullName evidence="4">Thioredoxin</fullName>
    </submittedName>
</protein>
<evidence type="ECO:0000256" key="1">
    <source>
        <dbReference type="ARBA" id="ARBA00023284"/>
    </source>
</evidence>
<accession>A0A4Q1DD32</accession>
<reference evidence="4 5" key="1">
    <citation type="submission" date="2019-01" db="EMBL/GenBank/DDBJ databases">
        <title>Filimonas sp. strain TTM-71.</title>
        <authorList>
            <person name="Chen W.-M."/>
        </authorList>
    </citation>
    <scope>NUCLEOTIDE SEQUENCE [LARGE SCALE GENOMIC DNA]</scope>
    <source>
        <strain evidence="4 5">TTM-71</strain>
    </source>
</reference>
<keyword evidence="5" id="KW-1185">Reference proteome</keyword>
<dbReference type="GO" id="GO:0015035">
    <property type="term" value="F:protein-disulfide reductase activity"/>
    <property type="evidence" value="ECO:0007669"/>
    <property type="project" value="TreeGrafter"/>
</dbReference>